<dbReference type="Proteomes" id="UP000829476">
    <property type="component" value="Chromosome"/>
</dbReference>
<proteinExistence type="inferred from homology"/>
<name>A0ABY3YN74_9FLAO</name>
<dbReference type="NCBIfam" id="NF002531">
    <property type="entry name" value="PRK02001.1"/>
    <property type="match status" value="1"/>
</dbReference>
<keyword evidence="6" id="KW-1185">Reference proteome</keyword>
<evidence type="ECO:0000256" key="3">
    <source>
        <dbReference type="HAMAP-Rule" id="MF_01077"/>
    </source>
</evidence>
<dbReference type="SUPFAM" id="SSF75420">
    <property type="entry name" value="YhbC-like, N-terminal domain"/>
    <property type="match status" value="1"/>
</dbReference>
<evidence type="ECO:0000313" key="5">
    <source>
        <dbReference type="EMBL" id="UNY99275.1"/>
    </source>
</evidence>
<evidence type="ECO:0000256" key="2">
    <source>
        <dbReference type="ARBA" id="ARBA00022517"/>
    </source>
</evidence>
<dbReference type="HAMAP" id="MF_01077">
    <property type="entry name" value="RimP"/>
    <property type="match status" value="1"/>
</dbReference>
<evidence type="ECO:0000256" key="1">
    <source>
        <dbReference type="ARBA" id="ARBA00022490"/>
    </source>
</evidence>
<keyword evidence="2 3" id="KW-0690">Ribosome biogenesis</keyword>
<dbReference type="InterPro" id="IPR035956">
    <property type="entry name" value="RimP_N_sf"/>
</dbReference>
<dbReference type="InterPro" id="IPR028989">
    <property type="entry name" value="RimP_N"/>
</dbReference>
<dbReference type="Pfam" id="PF02576">
    <property type="entry name" value="RimP_N"/>
    <property type="match status" value="1"/>
</dbReference>
<feature type="domain" description="Ribosome maturation factor RimP N-terminal" evidence="4">
    <location>
        <begin position="30"/>
        <end position="75"/>
    </location>
</feature>
<gene>
    <name evidence="3 5" type="primary">rimP</name>
    <name evidence="5" type="ORF">MQE36_02765</name>
</gene>
<dbReference type="InterPro" id="IPR003728">
    <property type="entry name" value="Ribosome_maturation_RimP"/>
</dbReference>
<dbReference type="PANTHER" id="PTHR33867">
    <property type="entry name" value="RIBOSOME MATURATION FACTOR RIMP"/>
    <property type="match status" value="1"/>
</dbReference>
<dbReference type="Gene3D" id="3.30.300.70">
    <property type="entry name" value="RimP-like superfamily, N-terminal"/>
    <property type="match status" value="1"/>
</dbReference>
<sequence>MFEEKVNNLLEEFLEERKDIFLISLSITLDNKIKLVIDGDKGVTLNDCIDLSRQVEHNLDREEVDFSIEVTSPGAAEPIVNNRQFLKNVGRKMEVKTGEEKLEGTLLEVAENNIKLGWKAREPKPVGKGKVTVDKEREISFSDIVEAKVMITF</sequence>
<comment type="function">
    <text evidence="3">Required for maturation of 30S ribosomal subunits.</text>
</comment>
<reference evidence="5 6" key="1">
    <citation type="journal article" date="2018" name="Int. J. Syst. Evol. Microbiol.">
        <title>Zhouia spongiae sp. nov., isolated from a marine sponge.</title>
        <authorList>
            <person name="Zhuang L."/>
            <person name="Lin B."/>
            <person name="Qin F."/>
            <person name="Luo L."/>
        </authorList>
    </citation>
    <scope>NUCLEOTIDE SEQUENCE [LARGE SCALE GENOMIC DNA]</scope>
    <source>
        <strain evidence="5 6">HN-Y44</strain>
    </source>
</reference>
<evidence type="ECO:0000313" key="6">
    <source>
        <dbReference type="Proteomes" id="UP000829476"/>
    </source>
</evidence>
<accession>A0ABY3YN74</accession>
<evidence type="ECO:0000259" key="4">
    <source>
        <dbReference type="Pfam" id="PF02576"/>
    </source>
</evidence>
<dbReference type="EMBL" id="CP094326">
    <property type="protein sequence ID" value="UNY99275.1"/>
    <property type="molecule type" value="Genomic_DNA"/>
</dbReference>
<organism evidence="5 6">
    <name type="scientific">Zhouia spongiae</name>
    <dbReference type="NCBI Taxonomy" id="2202721"/>
    <lineage>
        <taxon>Bacteria</taxon>
        <taxon>Pseudomonadati</taxon>
        <taxon>Bacteroidota</taxon>
        <taxon>Flavobacteriia</taxon>
        <taxon>Flavobacteriales</taxon>
        <taxon>Flavobacteriaceae</taxon>
        <taxon>Zhouia</taxon>
    </lineage>
</organism>
<keyword evidence="1 3" id="KW-0963">Cytoplasm</keyword>
<dbReference type="RefSeq" id="WP_242937675.1">
    <property type="nucleotide sequence ID" value="NZ_CP094326.1"/>
</dbReference>
<protein>
    <recommendedName>
        <fullName evidence="3">Ribosome maturation factor RimP</fullName>
    </recommendedName>
</protein>
<comment type="subcellular location">
    <subcellularLocation>
        <location evidence="3">Cytoplasm</location>
    </subcellularLocation>
</comment>
<dbReference type="PANTHER" id="PTHR33867:SF1">
    <property type="entry name" value="RIBOSOME MATURATION FACTOR RIMP"/>
    <property type="match status" value="1"/>
</dbReference>
<comment type="similarity">
    <text evidence="3">Belongs to the RimP family.</text>
</comment>